<feature type="modified residue" description="Phosphohistidine" evidence="21">
    <location>
        <position position="819"/>
    </location>
</feature>
<dbReference type="Gene3D" id="3.30.565.10">
    <property type="entry name" value="Histidine kinase-like ATPase, C-terminal domain"/>
    <property type="match status" value="1"/>
</dbReference>
<dbReference type="SMART" id="SM00388">
    <property type="entry name" value="HisKA"/>
    <property type="match status" value="1"/>
</dbReference>
<evidence type="ECO:0000256" key="19">
    <source>
        <dbReference type="ARBA" id="ARBA00068150"/>
    </source>
</evidence>
<keyword evidence="6" id="KW-1003">Cell membrane</keyword>
<feature type="domain" description="Histidine kinase" evidence="24">
    <location>
        <begin position="362"/>
        <end position="583"/>
    </location>
</feature>
<feature type="transmembrane region" description="Helical" evidence="23">
    <location>
        <begin position="6"/>
        <end position="24"/>
    </location>
</feature>
<keyword evidence="9" id="KW-0808">Transferase</keyword>
<dbReference type="InterPro" id="IPR036890">
    <property type="entry name" value="HATPase_C_sf"/>
</dbReference>
<evidence type="ECO:0000256" key="21">
    <source>
        <dbReference type="PROSITE-ProRule" id="PRU00110"/>
    </source>
</evidence>
<keyword evidence="11" id="KW-0547">Nucleotide-binding</keyword>
<proteinExistence type="inferred from homology"/>
<comment type="subcellular location">
    <subcellularLocation>
        <location evidence="2">Cell inner membrane</location>
        <topology evidence="2">Multi-pass membrane protein</topology>
    </subcellularLocation>
</comment>
<evidence type="ECO:0000256" key="1">
    <source>
        <dbReference type="ARBA" id="ARBA00000085"/>
    </source>
</evidence>
<keyword evidence="7" id="KW-0997">Cell inner membrane</keyword>
<dbReference type="Pfam" id="PF02518">
    <property type="entry name" value="HATPase_c"/>
    <property type="match status" value="1"/>
</dbReference>
<dbReference type="SUPFAM" id="SSF52172">
    <property type="entry name" value="CheY-like"/>
    <property type="match status" value="1"/>
</dbReference>
<dbReference type="PANTHER" id="PTHR43047:SF72">
    <property type="entry name" value="OSMOSENSING HISTIDINE PROTEIN KINASE SLN1"/>
    <property type="match status" value="1"/>
</dbReference>
<dbReference type="SMART" id="SM00448">
    <property type="entry name" value="REC"/>
    <property type="match status" value="1"/>
</dbReference>
<dbReference type="RefSeq" id="WP_186867542.1">
    <property type="nucleotide sequence ID" value="NZ_JACOPH010000012.1"/>
</dbReference>
<evidence type="ECO:0000313" key="28">
    <source>
        <dbReference type="Proteomes" id="UP000606720"/>
    </source>
</evidence>
<comment type="function">
    <text evidence="17">May play the central regulatory role in sporulation. It may be an element of the effector pathway responsible for the activation of sporulation genes in response to nutritional stress. Spo0A may act in concert with spo0H (a sigma factor) to control the expression of some genes that are critical to the sporulation process.</text>
</comment>
<evidence type="ECO:0000256" key="22">
    <source>
        <dbReference type="PROSITE-ProRule" id="PRU00169"/>
    </source>
</evidence>
<evidence type="ECO:0000256" key="11">
    <source>
        <dbReference type="ARBA" id="ARBA00022741"/>
    </source>
</evidence>
<feature type="domain" description="Response regulatory" evidence="25">
    <location>
        <begin position="614"/>
        <end position="734"/>
    </location>
</feature>
<evidence type="ECO:0000256" key="17">
    <source>
        <dbReference type="ARBA" id="ARBA00024867"/>
    </source>
</evidence>
<evidence type="ECO:0000256" key="6">
    <source>
        <dbReference type="ARBA" id="ARBA00022475"/>
    </source>
</evidence>
<feature type="domain" description="HPt" evidence="26">
    <location>
        <begin position="780"/>
        <end position="877"/>
    </location>
</feature>
<feature type="transmembrane region" description="Helical" evidence="23">
    <location>
        <begin position="134"/>
        <end position="159"/>
    </location>
</feature>
<dbReference type="EC" id="2.7.13.3" evidence="4"/>
<protein>
    <recommendedName>
        <fullName evidence="20">Circadian input-output histidine kinase CikA</fullName>
        <ecNumber evidence="4">2.7.13.3</ecNumber>
    </recommendedName>
    <alternativeName>
        <fullName evidence="19">Sensory/regulatory protein RpfC</fullName>
    </alternativeName>
    <alternativeName>
        <fullName evidence="5">Stage 0 sporulation protein A homolog</fullName>
    </alternativeName>
</protein>
<feature type="transmembrane region" description="Helical" evidence="23">
    <location>
        <begin position="95"/>
        <end position="114"/>
    </location>
</feature>
<dbReference type="InterPro" id="IPR011006">
    <property type="entry name" value="CheY-like_superfamily"/>
</dbReference>
<evidence type="ECO:0000256" key="20">
    <source>
        <dbReference type="ARBA" id="ARBA00074306"/>
    </source>
</evidence>
<dbReference type="PROSITE" id="PS50894">
    <property type="entry name" value="HPT"/>
    <property type="match status" value="1"/>
</dbReference>
<dbReference type="AlphaFoldDB" id="A0A923LPY1"/>
<evidence type="ECO:0000256" key="2">
    <source>
        <dbReference type="ARBA" id="ARBA00004429"/>
    </source>
</evidence>
<dbReference type="PANTHER" id="PTHR43047">
    <property type="entry name" value="TWO-COMPONENT HISTIDINE PROTEIN KINASE"/>
    <property type="match status" value="1"/>
</dbReference>
<dbReference type="InterPro" id="IPR008207">
    <property type="entry name" value="Sig_transdc_His_kin_Hpt_dom"/>
</dbReference>
<dbReference type="GO" id="GO:0009927">
    <property type="term" value="F:histidine phosphotransfer kinase activity"/>
    <property type="evidence" value="ECO:0007669"/>
    <property type="project" value="TreeGrafter"/>
</dbReference>
<evidence type="ECO:0000256" key="23">
    <source>
        <dbReference type="SAM" id="Phobius"/>
    </source>
</evidence>
<evidence type="ECO:0000256" key="14">
    <source>
        <dbReference type="ARBA" id="ARBA00022989"/>
    </source>
</evidence>
<keyword evidence="8 22" id="KW-0597">Phosphoprotein</keyword>
<dbReference type="SUPFAM" id="SSF55874">
    <property type="entry name" value="ATPase domain of HSP90 chaperone/DNA topoisomerase II/histidine kinase"/>
    <property type="match status" value="1"/>
</dbReference>
<comment type="catalytic activity">
    <reaction evidence="1">
        <text>ATP + protein L-histidine = ADP + protein N-phospho-L-histidine.</text>
        <dbReference type="EC" id="2.7.13.3"/>
    </reaction>
</comment>
<dbReference type="InterPro" id="IPR003594">
    <property type="entry name" value="HATPase_dom"/>
</dbReference>
<evidence type="ECO:0000256" key="13">
    <source>
        <dbReference type="ARBA" id="ARBA00022840"/>
    </source>
</evidence>
<dbReference type="PROSITE" id="PS50110">
    <property type="entry name" value="RESPONSE_REGULATORY"/>
    <property type="match status" value="1"/>
</dbReference>
<accession>A0A923LPY1</accession>
<evidence type="ECO:0000256" key="9">
    <source>
        <dbReference type="ARBA" id="ARBA00022679"/>
    </source>
</evidence>
<evidence type="ECO:0000256" key="4">
    <source>
        <dbReference type="ARBA" id="ARBA00012438"/>
    </source>
</evidence>
<evidence type="ECO:0000256" key="8">
    <source>
        <dbReference type="ARBA" id="ARBA00022553"/>
    </source>
</evidence>
<dbReference type="CDD" id="cd16922">
    <property type="entry name" value="HATPase_EvgS-ArcB-TorS-like"/>
    <property type="match status" value="1"/>
</dbReference>
<keyword evidence="13" id="KW-0067">ATP-binding</keyword>
<dbReference type="SUPFAM" id="SSF47226">
    <property type="entry name" value="Histidine-containing phosphotransfer domain, HPT domain"/>
    <property type="match status" value="1"/>
</dbReference>
<evidence type="ECO:0000256" key="15">
    <source>
        <dbReference type="ARBA" id="ARBA00023012"/>
    </source>
</evidence>
<dbReference type="PROSITE" id="PS50109">
    <property type="entry name" value="HIS_KIN"/>
    <property type="match status" value="1"/>
</dbReference>
<dbReference type="InterPro" id="IPR036097">
    <property type="entry name" value="HisK_dim/P_sf"/>
</dbReference>
<evidence type="ECO:0000256" key="3">
    <source>
        <dbReference type="ARBA" id="ARBA00006402"/>
    </source>
</evidence>
<evidence type="ECO:0000256" key="10">
    <source>
        <dbReference type="ARBA" id="ARBA00022692"/>
    </source>
</evidence>
<dbReference type="Gene3D" id="1.10.287.130">
    <property type="match status" value="1"/>
</dbReference>
<feature type="transmembrane region" description="Helical" evidence="23">
    <location>
        <begin position="36"/>
        <end position="56"/>
    </location>
</feature>
<keyword evidence="12" id="KW-0418">Kinase</keyword>
<dbReference type="SMART" id="SM00387">
    <property type="entry name" value="HATPase_c"/>
    <property type="match status" value="1"/>
</dbReference>
<dbReference type="Proteomes" id="UP000606720">
    <property type="component" value="Unassembled WGS sequence"/>
</dbReference>
<keyword evidence="16 23" id="KW-0472">Membrane</keyword>
<dbReference type="CDD" id="cd17546">
    <property type="entry name" value="REC_hyHK_CKI1_RcsC-like"/>
    <property type="match status" value="1"/>
</dbReference>
<evidence type="ECO:0000259" key="24">
    <source>
        <dbReference type="PROSITE" id="PS50109"/>
    </source>
</evidence>
<dbReference type="SUPFAM" id="SSF47384">
    <property type="entry name" value="Homodimeric domain of signal transducing histidine kinase"/>
    <property type="match status" value="1"/>
</dbReference>
<dbReference type="FunFam" id="1.10.287.130:FF:000002">
    <property type="entry name" value="Two-component osmosensing histidine kinase"/>
    <property type="match status" value="1"/>
</dbReference>
<sequence length="959" mass="108870">MKYVLSIGLISCGVLSVYFSKHFLLSKEKHYLENHLFALACISSAIWSFGFGGLMLQTDTQTAYLWRAFGMIGTFGYLISAQLILCYLSEMPRILQHIFNGFSLTGVILYFFIVQKKQTVYYLGRYGMTYHFTAGFWNTAYTVYTVIIALTLQFTVLYIFRTAKTKRTLVFCRKFMLAEFIIFFGNIFDTICPLLGISAIPGSTITQFIGLLVIYHAALSMERAQINISNMSEFIYYSLGMPVLVYDSDKKLRILNDEAYTFFNITRNQPDIENFSLPKLFDVDDTVFSFDGKQKDIDASCQRNWLYCNLSINKIVDTYGDSIGHIVLVTDLSERVKNMQDLEEAIIEAQCANQAKSTFLANMSHEIRTPMNAIIGFSELVLKMDISQEVREYVQDIKWSSHNLLAIINDILDISKIESGKMELVCDKYYMGSLLGDVSIIISNQAKKKGLSFSMNIAENIPNMLYGDKIRIRGVLINVLNNAVKYTKEGSVTFDASVRHRTGDIITLEFKVSDTGIGIKEEDQASLFKSFEQLDQKFHYGVEGSGLGLAIAKGYTTLMNGEITVESTYGKGSVFTITIEQKVLDDAPVDRNFSHEDDPAANNDMGNMKIAGIRVLVVDDNQVNLKVANSSLSYYGLEVDTAADGPSAIKLCKTRQYPIIFLDHMMPDMDGVETMKQIRQLSPYYHYGGESKIIVLTANAVNGVRKSLMSEGFDEYLGKPMNFKQLERLFTRFLPADCITYENENDTPTDNVLAPEDTAFLKDTLTDVDTSIGIANCGGQLEDYLNVLEIAYNYGEKQLNELYQLHEQKDYKNYTIKVHSMKSMSRNLGAVAISDMAKAQEEAGNKNDPAYIDEHMQSLLDAYRSLLRNIESVLRHYGYLTVSENTDMELLPEDTIQLIFLKIHQYIDAFDFTKIFDLLEEVKKYELPETYQKVFEQLNTLMDELSIDEINELLAKYQK</sequence>
<feature type="transmembrane region" description="Helical" evidence="23">
    <location>
        <begin position="68"/>
        <end position="88"/>
    </location>
</feature>
<comment type="caution">
    <text evidence="27">The sequence shown here is derived from an EMBL/GenBank/DDBJ whole genome shotgun (WGS) entry which is preliminary data.</text>
</comment>
<dbReference type="InterPro" id="IPR005467">
    <property type="entry name" value="His_kinase_dom"/>
</dbReference>
<evidence type="ECO:0000259" key="25">
    <source>
        <dbReference type="PROSITE" id="PS50110"/>
    </source>
</evidence>
<feature type="modified residue" description="4-aspartylphosphate" evidence="22">
    <location>
        <position position="663"/>
    </location>
</feature>
<reference evidence="27" key="1">
    <citation type="submission" date="2020-08" db="EMBL/GenBank/DDBJ databases">
        <title>Genome public.</title>
        <authorList>
            <person name="Liu C."/>
            <person name="Sun Q."/>
        </authorList>
    </citation>
    <scope>NUCLEOTIDE SEQUENCE</scope>
    <source>
        <strain evidence="27">BX1005</strain>
    </source>
</reference>
<evidence type="ECO:0000259" key="26">
    <source>
        <dbReference type="PROSITE" id="PS50894"/>
    </source>
</evidence>
<keyword evidence="28" id="KW-1185">Reference proteome</keyword>
<dbReference type="Gene3D" id="1.20.120.160">
    <property type="entry name" value="HPT domain"/>
    <property type="match status" value="1"/>
</dbReference>
<gene>
    <name evidence="27" type="ORF">H8S17_12370</name>
</gene>
<dbReference type="InterPro" id="IPR003661">
    <property type="entry name" value="HisK_dim/P_dom"/>
</dbReference>
<evidence type="ECO:0000256" key="5">
    <source>
        <dbReference type="ARBA" id="ARBA00018672"/>
    </source>
</evidence>
<keyword evidence="15" id="KW-0902">Two-component regulatory system</keyword>
<dbReference type="GO" id="GO:0005886">
    <property type="term" value="C:plasma membrane"/>
    <property type="evidence" value="ECO:0007669"/>
    <property type="project" value="UniProtKB-SubCell"/>
</dbReference>
<dbReference type="GO" id="GO:0005524">
    <property type="term" value="F:ATP binding"/>
    <property type="evidence" value="ECO:0007669"/>
    <property type="project" value="UniProtKB-KW"/>
</dbReference>
<dbReference type="Gene3D" id="3.40.50.2300">
    <property type="match status" value="1"/>
</dbReference>
<comment type="similarity">
    <text evidence="3">In the N-terminal section; belongs to the phytochrome family.</text>
</comment>
<dbReference type="FunFam" id="3.30.565.10:FF:000010">
    <property type="entry name" value="Sensor histidine kinase RcsC"/>
    <property type="match status" value="1"/>
</dbReference>
<evidence type="ECO:0000256" key="12">
    <source>
        <dbReference type="ARBA" id="ARBA00022777"/>
    </source>
</evidence>
<comment type="subunit">
    <text evidence="18">At low DSF concentrations, interacts with RpfF.</text>
</comment>
<keyword evidence="10 23" id="KW-0812">Transmembrane</keyword>
<dbReference type="InterPro" id="IPR004358">
    <property type="entry name" value="Sig_transdc_His_kin-like_C"/>
</dbReference>
<evidence type="ECO:0000256" key="7">
    <source>
        <dbReference type="ARBA" id="ARBA00022519"/>
    </source>
</evidence>
<dbReference type="InterPro" id="IPR036641">
    <property type="entry name" value="HPT_dom_sf"/>
</dbReference>
<dbReference type="GO" id="GO:0000155">
    <property type="term" value="F:phosphorelay sensor kinase activity"/>
    <property type="evidence" value="ECO:0007669"/>
    <property type="project" value="InterPro"/>
</dbReference>
<dbReference type="PRINTS" id="PR00344">
    <property type="entry name" value="BCTRLSENSOR"/>
</dbReference>
<evidence type="ECO:0000256" key="18">
    <source>
        <dbReference type="ARBA" id="ARBA00064003"/>
    </source>
</evidence>
<dbReference type="Pfam" id="PF00512">
    <property type="entry name" value="HisKA"/>
    <property type="match status" value="1"/>
</dbReference>
<dbReference type="EMBL" id="JACOPH010000012">
    <property type="protein sequence ID" value="MBC5714980.1"/>
    <property type="molecule type" value="Genomic_DNA"/>
</dbReference>
<dbReference type="InterPro" id="IPR001789">
    <property type="entry name" value="Sig_transdc_resp-reg_receiver"/>
</dbReference>
<dbReference type="Pfam" id="PF00072">
    <property type="entry name" value="Response_reg"/>
    <property type="match status" value="1"/>
</dbReference>
<dbReference type="CDD" id="cd00082">
    <property type="entry name" value="HisKA"/>
    <property type="match status" value="1"/>
</dbReference>
<organism evidence="27 28">
    <name type="scientific">Roseburia zhanii</name>
    <dbReference type="NCBI Taxonomy" id="2763064"/>
    <lineage>
        <taxon>Bacteria</taxon>
        <taxon>Bacillati</taxon>
        <taxon>Bacillota</taxon>
        <taxon>Clostridia</taxon>
        <taxon>Lachnospirales</taxon>
        <taxon>Lachnospiraceae</taxon>
        <taxon>Roseburia</taxon>
    </lineage>
</organism>
<evidence type="ECO:0000313" key="27">
    <source>
        <dbReference type="EMBL" id="MBC5714980.1"/>
    </source>
</evidence>
<keyword evidence="14 23" id="KW-1133">Transmembrane helix</keyword>
<name>A0A923LPY1_9FIRM</name>
<evidence type="ECO:0000256" key="16">
    <source>
        <dbReference type="ARBA" id="ARBA00023136"/>
    </source>
</evidence>